<dbReference type="EMBL" id="BQKI01000076">
    <property type="protein sequence ID" value="GJN23993.1"/>
    <property type="molecule type" value="Genomic_DNA"/>
</dbReference>
<proteinExistence type="predicted"/>
<dbReference type="AlphaFoldDB" id="A0AAV5ENL1"/>
<protein>
    <recommendedName>
        <fullName evidence="3">F-box associated domain-containing protein</fullName>
    </recommendedName>
</protein>
<reference evidence="1" key="1">
    <citation type="journal article" date="2018" name="DNA Res.">
        <title>Multiple hybrid de novo genome assembly of finger millet, an orphan allotetraploid crop.</title>
        <authorList>
            <person name="Hatakeyama M."/>
            <person name="Aluri S."/>
            <person name="Balachadran M.T."/>
            <person name="Sivarajan S.R."/>
            <person name="Patrignani A."/>
            <person name="Gruter S."/>
            <person name="Poveda L."/>
            <person name="Shimizu-Inatsugi R."/>
            <person name="Baeten J."/>
            <person name="Francoijs K.J."/>
            <person name="Nataraja K.N."/>
            <person name="Reddy Y.A.N."/>
            <person name="Phadnis S."/>
            <person name="Ravikumar R.L."/>
            <person name="Schlapbach R."/>
            <person name="Sreeman S.M."/>
            <person name="Shimizu K.K."/>
        </authorList>
    </citation>
    <scope>NUCLEOTIDE SEQUENCE</scope>
</reference>
<evidence type="ECO:0008006" key="3">
    <source>
        <dbReference type="Google" id="ProtNLM"/>
    </source>
</evidence>
<gene>
    <name evidence="1" type="primary">gb11697</name>
    <name evidence="1" type="ORF">PR202_gb11697</name>
</gene>
<dbReference type="PANTHER" id="PTHR34591">
    <property type="entry name" value="OS03G0653100 PROTEIN-RELATED"/>
    <property type="match status" value="1"/>
</dbReference>
<keyword evidence="2" id="KW-1185">Reference proteome</keyword>
<accession>A0AAV5ENL1</accession>
<organism evidence="1 2">
    <name type="scientific">Eleusine coracana subsp. coracana</name>
    <dbReference type="NCBI Taxonomy" id="191504"/>
    <lineage>
        <taxon>Eukaryota</taxon>
        <taxon>Viridiplantae</taxon>
        <taxon>Streptophyta</taxon>
        <taxon>Embryophyta</taxon>
        <taxon>Tracheophyta</taxon>
        <taxon>Spermatophyta</taxon>
        <taxon>Magnoliopsida</taxon>
        <taxon>Liliopsida</taxon>
        <taxon>Poales</taxon>
        <taxon>Poaceae</taxon>
        <taxon>PACMAD clade</taxon>
        <taxon>Chloridoideae</taxon>
        <taxon>Cynodonteae</taxon>
        <taxon>Eleusininae</taxon>
        <taxon>Eleusine</taxon>
    </lineage>
</organism>
<evidence type="ECO:0000313" key="2">
    <source>
        <dbReference type="Proteomes" id="UP001054889"/>
    </source>
</evidence>
<dbReference type="Proteomes" id="UP001054889">
    <property type="component" value="Unassembled WGS sequence"/>
</dbReference>
<comment type="caution">
    <text evidence="1">The sequence shown here is derived from an EMBL/GenBank/DDBJ whole genome shotgun (WGS) entry which is preliminary data.</text>
</comment>
<evidence type="ECO:0000313" key="1">
    <source>
        <dbReference type="EMBL" id="GJN23993.1"/>
    </source>
</evidence>
<name>A0AAV5ENL1_ELECO</name>
<dbReference type="PANTHER" id="PTHR34591:SF50">
    <property type="entry name" value="F-BOX DOMAIN-CONTAINING PROTEIN"/>
    <property type="match status" value="1"/>
</dbReference>
<reference evidence="1" key="2">
    <citation type="submission" date="2021-12" db="EMBL/GenBank/DDBJ databases">
        <title>Resequencing data analysis of finger millet.</title>
        <authorList>
            <person name="Hatakeyama M."/>
            <person name="Aluri S."/>
            <person name="Balachadran M.T."/>
            <person name="Sivarajan S.R."/>
            <person name="Poveda L."/>
            <person name="Shimizu-Inatsugi R."/>
            <person name="Schlapbach R."/>
            <person name="Sreeman S.M."/>
            <person name="Shimizu K.K."/>
        </authorList>
    </citation>
    <scope>NUCLEOTIDE SEQUENCE</scope>
</reference>
<sequence>MCSHRLQEWHERSFVRQGDPVGTVADRKLDYIQECNMIYWRGAVYVHMQDDFVMRISLSNDTYQVIKPPRGIACTAPPSFYLGKSKRGVYCAAICCYCERLDVWILEESSCKMEWVLIHQRSLVEWLINKHDPRVSGPWSLQNLNYCYGKYNIEDDVEADMCEEKWEWSSEASVSEKFEWSSDDCNVDQCKNNSYENYRGYYTEILGFHPYKEIIFLSEITTRGLAYNFNSSEVQVLGDIYPLRYRQELLNDQFIMSSFAYTPCLMEM</sequence>